<dbReference type="GO" id="GO:0005737">
    <property type="term" value="C:cytoplasm"/>
    <property type="evidence" value="ECO:0007669"/>
    <property type="project" value="GOC"/>
</dbReference>
<organism evidence="6 7">
    <name type="scientific">Pannus brasiliensis CCIBt3594</name>
    <dbReference type="NCBI Taxonomy" id="1427578"/>
    <lineage>
        <taxon>Bacteria</taxon>
        <taxon>Bacillati</taxon>
        <taxon>Cyanobacteriota</taxon>
        <taxon>Cyanophyceae</taxon>
        <taxon>Oscillatoriophycideae</taxon>
        <taxon>Chroococcales</taxon>
        <taxon>Microcystaceae</taxon>
        <taxon>Pannus</taxon>
    </lineage>
</organism>
<dbReference type="AlphaFoldDB" id="A0AAW9QSB0"/>
<dbReference type="SUPFAM" id="SSF46565">
    <property type="entry name" value="Chaperone J-domain"/>
    <property type="match status" value="1"/>
</dbReference>
<dbReference type="Gene3D" id="1.10.287.110">
    <property type="entry name" value="DnaJ domain"/>
    <property type="match status" value="1"/>
</dbReference>
<keyword evidence="2" id="KW-0677">Repeat</keyword>
<feature type="domain" description="J" evidence="5">
    <location>
        <begin position="505"/>
        <end position="563"/>
    </location>
</feature>
<dbReference type="PROSITE" id="PS00678">
    <property type="entry name" value="WD_REPEATS_1"/>
    <property type="match status" value="2"/>
</dbReference>
<evidence type="ECO:0000256" key="2">
    <source>
        <dbReference type="ARBA" id="ARBA00022737"/>
    </source>
</evidence>
<evidence type="ECO:0000313" key="7">
    <source>
        <dbReference type="Proteomes" id="UP001328733"/>
    </source>
</evidence>
<dbReference type="InterPro" id="IPR015943">
    <property type="entry name" value="WD40/YVTN_repeat-like_dom_sf"/>
</dbReference>
<feature type="repeat" description="WD" evidence="3">
    <location>
        <begin position="464"/>
        <end position="485"/>
    </location>
</feature>
<name>A0AAW9QSB0_9CHRO</name>
<dbReference type="InterPro" id="IPR036322">
    <property type="entry name" value="WD40_repeat_dom_sf"/>
</dbReference>
<keyword evidence="4" id="KW-0812">Transmembrane</keyword>
<dbReference type="CDD" id="cd06257">
    <property type="entry name" value="DnaJ"/>
    <property type="match status" value="1"/>
</dbReference>
<dbReference type="Proteomes" id="UP001328733">
    <property type="component" value="Unassembled WGS sequence"/>
</dbReference>
<dbReference type="RefSeq" id="WP_332863649.1">
    <property type="nucleotide sequence ID" value="NZ_JBAFSM010000004.1"/>
</dbReference>
<feature type="transmembrane region" description="Helical" evidence="4">
    <location>
        <begin position="96"/>
        <end position="120"/>
    </location>
</feature>
<feature type="repeat" description="WD" evidence="3">
    <location>
        <begin position="242"/>
        <end position="283"/>
    </location>
</feature>
<dbReference type="SMART" id="SM00271">
    <property type="entry name" value="DnaJ"/>
    <property type="match status" value="1"/>
</dbReference>
<dbReference type="InterPro" id="IPR050844">
    <property type="entry name" value="Coatomer_complex_subunit"/>
</dbReference>
<feature type="repeat" description="WD" evidence="3">
    <location>
        <begin position="375"/>
        <end position="416"/>
    </location>
</feature>
<evidence type="ECO:0000256" key="1">
    <source>
        <dbReference type="ARBA" id="ARBA00022574"/>
    </source>
</evidence>
<feature type="transmembrane region" description="Helical" evidence="4">
    <location>
        <begin position="7"/>
        <end position="30"/>
    </location>
</feature>
<dbReference type="CDD" id="cd00200">
    <property type="entry name" value="WD40"/>
    <property type="match status" value="1"/>
</dbReference>
<dbReference type="PRINTS" id="PR00625">
    <property type="entry name" value="JDOMAIN"/>
</dbReference>
<dbReference type="PROSITE" id="PS50076">
    <property type="entry name" value="DNAJ_2"/>
    <property type="match status" value="1"/>
</dbReference>
<dbReference type="InterPro" id="IPR036869">
    <property type="entry name" value="J_dom_sf"/>
</dbReference>
<dbReference type="GO" id="GO:0006891">
    <property type="term" value="P:intra-Golgi vesicle-mediated transport"/>
    <property type="evidence" value="ECO:0007669"/>
    <property type="project" value="TreeGrafter"/>
</dbReference>
<keyword evidence="1 3" id="KW-0853">WD repeat</keyword>
<sequence>MSNDSGVVFPVVGGMTGAGISANLGGIGLVGAFGGASVGIVGLTGIGIVTGSAVYGALKGLQEDDPAVWLACGTGGLGGIGIWANLGGIGVGVKGIALGFGAGSMAIAGGIAGLGAYGFYKILARSSPENRLYENLEFFDRITREYQEELFWRELAGEERSIEEEFATLQEEIATAAENREDSTEIAMTNKLSWQCWNFLKGHNASVNAVAIDPDGETIATTGDDRSIKLWNVRTGKRVYSFAGISEEIRAIAISSDGKSIVAGGFDRRISYWSLESKKYTSVFFARSSSPHSHDSVISAFAFSPDGRFIVSASADKTLRVWGKYTGELKRILNGHLDSINTVAISPDSQIIASGSEDKTIRLWTFDNSYRHRVFEGHLAGVTAVVFTRDGKYLISADRDRSIHIRDSNTRECIKSWIGHDRGILGLAIHPAKDLLASACDREIKLWNLRSGESIKTLLGTAPIVFSRDGRFLVSGSYGNTVKIWCEMVDTSEEIFLDSFLDSEDWWDILGVSKNATPPEVKRIYRTLARQYHPDVNPSKKAIIIMQKINRAYENFLRYISLQ</sequence>
<dbReference type="InterPro" id="IPR019775">
    <property type="entry name" value="WD40_repeat_CS"/>
</dbReference>
<dbReference type="EMBL" id="JBAFSM010000004">
    <property type="protein sequence ID" value="MEG3436193.1"/>
    <property type="molecule type" value="Genomic_DNA"/>
</dbReference>
<evidence type="ECO:0000256" key="3">
    <source>
        <dbReference type="PROSITE-ProRule" id="PRU00221"/>
    </source>
</evidence>
<reference evidence="6 7" key="1">
    <citation type="submission" date="2024-01" db="EMBL/GenBank/DDBJ databases">
        <title>Genomic insights into the taxonomy and metabolism of the cyanobacterium Pannus brasiliensis CCIBt3594.</title>
        <authorList>
            <person name="Machado M."/>
            <person name="Botero N.B."/>
            <person name="Andreote A.P.D."/>
            <person name="Feitosa A.M.T."/>
            <person name="Popin R."/>
            <person name="Sivonen K."/>
            <person name="Fiore M.F."/>
        </authorList>
    </citation>
    <scope>NUCLEOTIDE SEQUENCE [LARGE SCALE GENOMIC DNA]</scope>
    <source>
        <strain evidence="6 7">CCIBt3594</strain>
    </source>
</reference>
<evidence type="ECO:0000259" key="5">
    <source>
        <dbReference type="PROSITE" id="PS50076"/>
    </source>
</evidence>
<keyword evidence="4" id="KW-1133">Transmembrane helix</keyword>
<comment type="caution">
    <text evidence="6">The sequence shown here is derived from an EMBL/GenBank/DDBJ whole genome shotgun (WGS) entry which is preliminary data.</text>
</comment>
<keyword evidence="7" id="KW-1185">Reference proteome</keyword>
<dbReference type="GO" id="GO:0006888">
    <property type="term" value="P:endoplasmic reticulum to Golgi vesicle-mediated transport"/>
    <property type="evidence" value="ECO:0007669"/>
    <property type="project" value="TreeGrafter"/>
</dbReference>
<dbReference type="GO" id="GO:0006886">
    <property type="term" value="P:intracellular protein transport"/>
    <property type="evidence" value="ECO:0007669"/>
    <property type="project" value="TreeGrafter"/>
</dbReference>
<evidence type="ECO:0000256" key="4">
    <source>
        <dbReference type="SAM" id="Phobius"/>
    </source>
</evidence>
<dbReference type="Gene3D" id="2.130.10.10">
    <property type="entry name" value="YVTN repeat-like/Quinoprotein amine dehydrogenase"/>
    <property type="match status" value="2"/>
</dbReference>
<dbReference type="PROSITE" id="PS50294">
    <property type="entry name" value="WD_REPEATS_REGION"/>
    <property type="match status" value="5"/>
</dbReference>
<dbReference type="InterPro" id="IPR001680">
    <property type="entry name" value="WD40_rpt"/>
</dbReference>
<dbReference type="SUPFAM" id="SSF50978">
    <property type="entry name" value="WD40 repeat-like"/>
    <property type="match status" value="1"/>
</dbReference>
<dbReference type="PROSITE" id="PS50082">
    <property type="entry name" value="WD_REPEATS_2"/>
    <property type="match status" value="7"/>
</dbReference>
<dbReference type="PANTHER" id="PTHR19876">
    <property type="entry name" value="COATOMER"/>
    <property type="match status" value="1"/>
</dbReference>
<dbReference type="PRINTS" id="PR00320">
    <property type="entry name" value="GPROTEINBRPT"/>
</dbReference>
<dbReference type="Pfam" id="PF00400">
    <property type="entry name" value="WD40"/>
    <property type="match status" value="7"/>
</dbReference>
<dbReference type="GO" id="GO:0006890">
    <property type="term" value="P:retrograde vesicle-mediated transport, Golgi to endoplasmic reticulum"/>
    <property type="evidence" value="ECO:0007669"/>
    <property type="project" value="TreeGrafter"/>
</dbReference>
<feature type="transmembrane region" description="Helical" evidence="4">
    <location>
        <begin position="36"/>
        <end position="55"/>
    </location>
</feature>
<proteinExistence type="predicted"/>
<dbReference type="Pfam" id="PF00226">
    <property type="entry name" value="DnaJ"/>
    <property type="match status" value="1"/>
</dbReference>
<evidence type="ECO:0000313" key="6">
    <source>
        <dbReference type="EMBL" id="MEG3436193.1"/>
    </source>
</evidence>
<feature type="repeat" description="WD" evidence="3">
    <location>
        <begin position="333"/>
        <end position="374"/>
    </location>
</feature>
<feature type="repeat" description="WD" evidence="3">
    <location>
        <begin position="200"/>
        <end position="241"/>
    </location>
</feature>
<keyword evidence="4" id="KW-0472">Membrane</keyword>
<dbReference type="InterPro" id="IPR020472">
    <property type="entry name" value="WD40_PAC1"/>
</dbReference>
<gene>
    <name evidence="6" type="ORF">V0288_03600</name>
</gene>
<protein>
    <submittedName>
        <fullName evidence="6">DnaJ domain-containing protein</fullName>
    </submittedName>
</protein>
<feature type="transmembrane region" description="Helical" evidence="4">
    <location>
        <begin position="67"/>
        <end position="84"/>
    </location>
</feature>
<dbReference type="SMART" id="SM00320">
    <property type="entry name" value="WD40"/>
    <property type="match status" value="7"/>
</dbReference>
<feature type="repeat" description="WD" evidence="3">
    <location>
        <begin position="291"/>
        <end position="322"/>
    </location>
</feature>
<accession>A0AAW9QSB0</accession>
<feature type="repeat" description="WD" evidence="3">
    <location>
        <begin position="417"/>
        <end position="457"/>
    </location>
</feature>
<dbReference type="InterPro" id="IPR001623">
    <property type="entry name" value="DnaJ_domain"/>
</dbReference>